<evidence type="ECO:0000256" key="2">
    <source>
        <dbReference type="ARBA" id="ARBA00022676"/>
    </source>
</evidence>
<evidence type="ECO:0000256" key="6">
    <source>
        <dbReference type="RuleBase" id="RU362114"/>
    </source>
</evidence>
<organism evidence="9 12">
    <name type="scientific">Didymodactylos carnosus</name>
    <dbReference type="NCBI Taxonomy" id="1234261"/>
    <lineage>
        <taxon>Eukaryota</taxon>
        <taxon>Metazoa</taxon>
        <taxon>Spiralia</taxon>
        <taxon>Gnathifera</taxon>
        <taxon>Rotifera</taxon>
        <taxon>Eurotatoria</taxon>
        <taxon>Bdelloidea</taxon>
        <taxon>Philodinida</taxon>
        <taxon>Philodinidae</taxon>
        <taxon>Didymodactylos</taxon>
    </lineage>
</organism>
<keyword evidence="4 6" id="KW-0520">NAD</keyword>
<evidence type="ECO:0000313" key="12">
    <source>
        <dbReference type="Proteomes" id="UP000663829"/>
    </source>
</evidence>
<evidence type="ECO:0000256" key="5">
    <source>
        <dbReference type="ARBA" id="ARBA00023242"/>
    </source>
</evidence>
<evidence type="ECO:0000313" key="9">
    <source>
        <dbReference type="EMBL" id="CAF0972268.1"/>
    </source>
</evidence>
<dbReference type="GO" id="GO:0010629">
    <property type="term" value="P:negative regulation of gene expression"/>
    <property type="evidence" value="ECO:0007669"/>
    <property type="project" value="TreeGrafter"/>
</dbReference>
<evidence type="ECO:0000313" key="11">
    <source>
        <dbReference type="EMBL" id="CAF3745271.1"/>
    </source>
</evidence>
<dbReference type="Proteomes" id="UP000682733">
    <property type="component" value="Unassembled WGS sequence"/>
</dbReference>
<sequence>MHASQLANIGIHYLGDLQLDDLCQLHEELDILWKSGNSQVANNLYDRVVDSIAHETSRLNNDPYDYAVKKTDSQLDKLVRYLTQLNPQREPRVYDTVWDILNQELSIRSQMGSCSTVTFPPYWTAASITESPVQLIPLSQSSQEFQDLSNFFAKSLEKPSTVVYSITRIQNVRLWHIHQQLQKVIPHGSRRLIHGTASPLTQKLIMYHGFCRSYCPGGLIGDGVYFAVNASYSNSDPYVLKRTAHRRELFICQVLLGNSSQGSFGLKSPAPGCHSVFYINGPENDQFCIFNHSQAYPEYVIQYDHQ</sequence>
<dbReference type="GO" id="GO:0005737">
    <property type="term" value="C:cytoplasm"/>
    <property type="evidence" value="ECO:0007669"/>
    <property type="project" value="TreeGrafter"/>
</dbReference>
<dbReference type="Pfam" id="PF00644">
    <property type="entry name" value="PARP"/>
    <property type="match status" value="1"/>
</dbReference>
<evidence type="ECO:0000313" key="10">
    <source>
        <dbReference type="EMBL" id="CAF3725637.1"/>
    </source>
</evidence>
<comment type="subcellular location">
    <subcellularLocation>
        <location evidence="1">Nucleus</location>
    </subcellularLocation>
</comment>
<evidence type="ECO:0000259" key="7">
    <source>
        <dbReference type="PROSITE" id="PS51059"/>
    </source>
</evidence>
<dbReference type="GO" id="GO:0005634">
    <property type="term" value="C:nucleus"/>
    <property type="evidence" value="ECO:0007669"/>
    <property type="project" value="UniProtKB-SubCell"/>
</dbReference>
<dbReference type="PANTHER" id="PTHR14453">
    <property type="entry name" value="PARP/ZINC FINGER CCCH TYPE DOMAIN CONTAINING PROTEIN"/>
    <property type="match status" value="1"/>
</dbReference>
<dbReference type="OrthoDB" id="406099at2759"/>
<dbReference type="Proteomes" id="UP000663829">
    <property type="component" value="Unassembled WGS sequence"/>
</dbReference>
<protein>
    <recommendedName>
        <fullName evidence="6">Poly [ADP-ribose] polymerase</fullName>
        <shortName evidence="6">PARP</shortName>
        <ecNumber evidence="6">2.4.2.-</ecNumber>
    </recommendedName>
</protein>
<proteinExistence type="predicted"/>
<dbReference type="EMBL" id="CAJNOK010004845">
    <property type="protein sequence ID" value="CAF0951558.1"/>
    <property type="molecule type" value="Genomic_DNA"/>
</dbReference>
<keyword evidence="2 6" id="KW-0328">Glycosyltransferase</keyword>
<dbReference type="EMBL" id="CAJOBA010004850">
    <property type="protein sequence ID" value="CAF3725637.1"/>
    <property type="molecule type" value="Genomic_DNA"/>
</dbReference>
<dbReference type="EC" id="2.4.2.-" evidence="6"/>
<dbReference type="InterPro" id="IPR052056">
    <property type="entry name" value="Mono-ARTD/PARP"/>
</dbReference>
<evidence type="ECO:0000256" key="3">
    <source>
        <dbReference type="ARBA" id="ARBA00022679"/>
    </source>
</evidence>
<accession>A0A814EQA1</accession>
<dbReference type="EMBL" id="CAJOBC010002673">
    <property type="protein sequence ID" value="CAF3745271.1"/>
    <property type="molecule type" value="Genomic_DNA"/>
</dbReference>
<dbReference type="GO" id="GO:0003714">
    <property type="term" value="F:transcription corepressor activity"/>
    <property type="evidence" value="ECO:0007669"/>
    <property type="project" value="TreeGrafter"/>
</dbReference>
<reference evidence="9" key="1">
    <citation type="submission" date="2021-02" db="EMBL/GenBank/DDBJ databases">
        <authorList>
            <person name="Nowell W R."/>
        </authorList>
    </citation>
    <scope>NUCLEOTIDE SEQUENCE</scope>
</reference>
<keyword evidence="5" id="KW-0539">Nucleus</keyword>
<dbReference type="Proteomes" id="UP000677228">
    <property type="component" value="Unassembled WGS sequence"/>
</dbReference>
<dbReference type="Gene3D" id="3.90.228.10">
    <property type="match status" value="1"/>
</dbReference>
<keyword evidence="12" id="KW-1185">Reference proteome</keyword>
<keyword evidence="3 6" id="KW-0808">Transferase</keyword>
<evidence type="ECO:0000256" key="4">
    <source>
        <dbReference type="ARBA" id="ARBA00023027"/>
    </source>
</evidence>
<dbReference type="GO" id="GO:0003950">
    <property type="term" value="F:NAD+ poly-ADP-ribosyltransferase activity"/>
    <property type="evidence" value="ECO:0007669"/>
    <property type="project" value="UniProtKB-UniRule"/>
</dbReference>
<dbReference type="PROSITE" id="PS51059">
    <property type="entry name" value="PARP_CATALYTIC"/>
    <property type="match status" value="1"/>
</dbReference>
<dbReference type="SUPFAM" id="SSF56399">
    <property type="entry name" value="ADP-ribosylation"/>
    <property type="match status" value="1"/>
</dbReference>
<evidence type="ECO:0000313" key="8">
    <source>
        <dbReference type="EMBL" id="CAF0951558.1"/>
    </source>
</evidence>
<feature type="domain" description="PARP catalytic" evidence="7">
    <location>
        <begin position="119"/>
        <end position="306"/>
    </location>
</feature>
<name>A0A814EQA1_9BILA</name>
<dbReference type="PANTHER" id="PTHR14453:SF67">
    <property type="entry name" value="POLY [ADP-RIBOSE] POLYMERASE"/>
    <property type="match status" value="1"/>
</dbReference>
<gene>
    <name evidence="9" type="ORF">GPM918_LOCUS12301</name>
    <name evidence="8" type="ORF">OVA965_LOCUS12183</name>
    <name evidence="11" type="ORF">SRO942_LOCUS12302</name>
    <name evidence="10" type="ORF">TMI583_LOCUS12187</name>
</gene>
<dbReference type="InterPro" id="IPR012317">
    <property type="entry name" value="Poly(ADP-ribose)pol_cat_dom"/>
</dbReference>
<dbReference type="EMBL" id="CAJNOQ010002673">
    <property type="protein sequence ID" value="CAF0972268.1"/>
    <property type="molecule type" value="Genomic_DNA"/>
</dbReference>
<dbReference type="AlphaFoldDB" id="A0A814EQA1"/>
<dbReference type="Proteomes" id="UP000681722">
    <property type="component" value="Unassembled WGS sequence"/>
</dbReference>
<evidence type="ECO:0000256" key="1">
    <source>
        <dbReference type="ARBA" id="ARBA00004123"/>
    </source>
</evidence>
<comment type="caution">
    <text evidence="9">The sequence shown here is derived from an EMBL/GenBank/DDBJ whole genome shotgun (WGS) entry which is preliminary data.</text>
</comment>